<organism evidence="1 2">
    <name type="scientific">Apolygus lucorum</name>
    <name type="common">Small green plant bug</name>
    <name type="synonym">Lygocoris lucorum</name>
    <dbReference type="NCBI Taxonomy" id="248454"/>
    <lineage>
        <taxon>Eukaryota</taxon>
        <taxon>Metazoa</taxon>
        <taxon>Ecdysozoa</taxon>
        <taxon>Arthropoda</taxon>
        <taxon>Hexapoda</taxon>
        <taxon>Insecta</taxon>
        <taxon>Pterygota</taxon>
        <taxon>Neoptera</taxon>
        <taxon>Paraneoptera</taxon>
        <taxon>Hemiptera</taxon>
        <taxon>Heteroptera</taxon>
        <taxon>Panheteroptera</taxon>
        <taxon>Cimicomorpha</taxon>
        <taxon>Miridae</taxon>
        <taxon>Mirini</taxon>
        <taxon>Apolygus</taxon>
    </lineage>
</organism>
<dbReference type="Proteomes" id="UP000466442">
    <property type="component" value="Linkage Group LG9"/>
</dbReference>
<evidence type="ECO:0000313" key="2">
    <source>
        <dbReference type="Proteomes" id="UP000466442"/>
    </source>
</evidence>
<dbReference type="OrthoDB" id="8194752at2759"/>
<evidence type="ECO:0000313" key="1">
    <source>
        <dbReference type="EMBL" id="KAF6205625.1"/>
    </source>
</evidence>
<comment type="caution">
    <text evidence="1">The sequence shown here is derived from an EMBL/GenBank/DDBJ whole genome shotgun (WGS) entry which is preliminary data.</text>
</comment>
<sequence length="189" mass="21495">MLQCVKDISESAKEIRSYTLKGCWKKLLPLSPVDMEEPPVTVQEQVGKIVSVAHAIGGDGFTNLTCEEVMTELIESIDEGLDEEELAELLKSPHDLPDGEEVPPEPTNTFMNLKAVTQLLEKKDELVKMVESDHDVDRRVQFRQGLEGLAAPYADLQRKLREEAKQKKITSFFKTSYNFHLLTYICTYY</sequence>
<accession>A0A6A4JYH3</accession>
<proteinExistence type="predicted"/>
<dbReference type="EMBL" id="WIXP02000009">
    <property type="protein sequence ID" value="KAF6205625.1"/>
    <property type="molecule type" value="Genomic_DNA"/>
</dbReference>
<name>A0A6A4JYH3_APOLU</name>
<reference evidence="1" key="1">
    <citation type="journal article" date="2021" name="Mol. Ecol. Resour.">
        <title>Apolygus lucorum genome provides insights into omnivorousness and mesophyll feeding.</title>
        <authorList>
            <person name="Liu Y."/>
            <person name="Liu H."/>
            <person name="Wang H."/>
            <person name="Huang T."/>
            <person name="Liu B."/>
            <person name="Yang B."/>
            <person name="Yin L."/>
            <person name="Li B."/>
            <person name="Zhang Y."/>
            <person name="Zhang S."/>
            <person name="Jiang F."/>
            <person name="Zhang X."/>
            <person name="Ren Y."/>
            <person name="Wang B."/>
            <person name="Wang S."/>
            <person name="Lu Y."/>
            <person name="Wu K."/>
            <person name="Fan W."/>
            <person name="Wang G."/>
        </authorList>
    </citation>
    <scope>NUCLEOTIDE SEQUENCE</scope>
    <source>
        <strain evidence="1">12Hb</strain>
    </source>
</reference>
<gene>
    <name evidence="1" type="ORF">GE061_019798</name>
</gene>
<dbReference type="AlphaFoldDB" id="A0A6A4JYH3"/>
<protein>
    <submittedName>
        <fullName evidence="1">Uncharacterized protein</fullName>
    </submittedName>
</protein>
<keyword evidence="2" id="KW-1185">Reference proteome</keyword>